<proteinExistence type="predicted"/>
<dbReference type="AlphaFoldDB" id="A0A840IH68"/>
<gene>
    <name evidence="1" type="ORF">BDZ31_002887</name>
</gene>
<protein>
    <submittedName>
        <fullName evidence="1">CRISPR-associated protein Csb2</fullName>
    </submittedName>
</protein>
<keyword evidence="2" id="KW-1185">Reference proteome</keyword>
<evidence type="ECO:0000313" key="1">
    <source>
        <dbReference type="EMBL" id="MBB4663298.1"/>
    </source>
</evidence>
<accession>A0A840IH68</accession>
<sequence length="508" mass="54203">MSTMDADAGGTLRISVSFPLGSYCGADNGAAEDLPAPSRLHEAFVAAAGGGSWAVPDGPVLVICDRHRAALEWLEREQPIGVVVPKTLLTRSPLRRYRWRASLVKPNETDFEPRAALDGPVDYVWPSAPREVVAALEEIAAEVTHVGRADSVAIVRVQVDSGEPPRQMLRRAQRRGPGRVMRVASRGRTQCLLDAHREASRGGEHRRGDYGNQAGDVLVTGANETATELCRFAPAKPELAWPYDEVWALPIEGDRGMARAVVAPRSSVATAVGVHRAIVAAIASDVPPFITGRDGERPLRGAGHLAIQPLLDERSGRPAVLLGIPAGVPEADRELLRGVLSRGLRTGQAGRRGERRHWFTLGKPQARPPVPFWDGDTAIMRTAVPLALETTGGPRGGGWTLEDAVVCSIGYAMRGVLEDAGVAWGTGWSFRAELVERLRGDFKVGVVARRVQGDASRFVHRVRDGELVVAAHAAVALGLLAPQAGGFLAIGRSRHLGGGLLVPLGSGR</sequence>
<reference evidence="1 2" key="1">
    <citation type="submission" date="2020-08" db="EMBL/GenBank/DDBJ databases">
        <title>Genomic Encyclopedia of Archaeal and Bacterial Type Strains, Phase II (KMG-II): from individual species to whole genera.</title>
        <authorList>
            <person name="Goeker M."/>
        </authorList>
    </citation>
    <scope>NUCLEOTIDE SEQUENCE [LARGE SCALE GENOMIC DNA]</scope>
    <source>
        <strain evidence="1 2">DSM 23288</strain>
    </source>
</reference>
<name>A0A840IH68_9ACTN</name>
<comment type="caution">
    <text evidence="1">The sequence shown here is derived from an EMBL/GenBank/DDBJ whole genome shotgun (WGS) entry which is preliminary data.</text>
</comment>
<organism evidence="1 2">
    <name type="scientific">Conexibacter arvalis</name>
    <dbReference type="NCBI Taxonomy" id="912552"/>
    <lineage>
        <taxon>Bacteria</taxon>
        <taxon>Bacillati</taxon>
        <taxon>Actinomycetota</taxon>
        <taxon>Thermoleophilia</taxon>
        <taxon>Solirubrobacterales</taxon>
        <taxon>Conexibacteraceae</taxon>
        <taxon>Conexibacter</taxon>
    </lineage>
</organism>
<dbReference type="EMBL" id="JACHNU010000003">
    <property type="protein sequence ID" value="MBB4663298.1"/>
    <property type="molecule type" value="Genomic_DNA"/>
</dbReference>
<dbReference type="Proteomes" id="UP000585272">
    <property type="component" value="Unassembled WGS sequence"/>
</dbReference>
<dbReference type="NCBIfam" id="TIGR02165">
    <property type="entry name" value="cas5_6_GSU0054"/>
    <property type="match status" value="1"/>
</dbReference>
<dbReference type="InterPro" id="IPR019089">
    <property type="entry name" value="Cas_GSU0054"/>
</dbReference>
<evidence type="ECO:0000313" key="2">
    <source>
        <dbReference type="Proteomes" id="UP000585272"/>
    </source>
</evidence>